<evidence type="ECO:0000259" key="9">
    <source>
        <dbReference type="PROSITE" id="PS50929"/>
    </source>
</evidence>
<dbReference type="InterPro" id="IPR017871">
    <property type="entry name" value="ABC_transporter-like_CS"/>
</dbReference>
<dbReference type="Pfam" id="PF00005">
    <property type="entry name" value="ABC_tran"/>
    <property type="match status" value="1"/>
</dbReference>
<evidence type="ECO:0000256" key="2">
    <source>
        <dbReference type="ARBA" id="ARBA00022692"/>
    </source>
</evidence>
<dbReference type="PROSITE" id="PS00211">
    <property type="entry name" value="ABC_TRANSPORTER_1"/>
    <property type="match status" value="1"/>
</dbReference>
<keyword evidence="5 7" id="KW-1133">Transmembrane helix</keyword>
<dbReference type="InterPro" id="IPR003593">
    <property type="entry name" value="AAA+_ATPase"/>
</dbReference>
<dbReference type="GO" id="GO:0140359">
    <property type="term" value="F:ABC-type transporter activity"/>
    <property type="evidence" value="ECO:0007669"/>
    <property type="project" value="InterPro"/>
</dbReference>
<dbReference type="InterPro" id="IPR003439">
    <property type="entry name" value="ABC_transporter-like_ATP-bd"/>
</dbReference>
<dbReference type="InterPro" id="IPR014216">
    <property type="entry name" value="ABC_transptr_CydD"/>
</dbReference>
<dbReference type="InterPro" id="IPR039421">
    <property type="entry name" value="Type_1_exporter"/>
</dbReference>
<keyword evidence="4" id="KW-0067">ATP-binding</keyword>
<dbReference type="RefSeq" id="WP_166323901.1">
    <property type="nucleotide sequence ID" value="NZ_CP049934.1"/>
</dbReference>
<evidence type="ECO:0000256" key="6">
    <source>
        <dbReference type="ARBA" id="ARBA00023136"/>
    </source>
</evidence>
<feature type="transmembrane region" description="Helical" evidence="7">
    <location>
        <begin position="284"/>
        <end position="303"/>
    </location>
</feature>
<evidence type="ECO:0000256" key="3">
    <source>
        <dbReference type="ARBA" id="ARBA00022741"/>
    </source>
</evidence>
<dbReference type="GO" id="GO:0005524">
    <property type="term" value="F:ATP binding"/>
    <property type="evidence" value="ECO:0007669"/>
    <property type="project" value="UniProtKB-KW"/>
</dbReference>
<dbReference type="SMART" id="SM00382">
    <property type="entry name" value="AAA"/>
    <property type="match status" value="1"/>
</dbReference>
<evidence type="ECO:0000256" key="4">
    <source>
        <dbReference type="ARBA" id="ARBA00022840"/>
    </source>
</evidence>
<dbReference type="InterPro" id="IPR011527">
    <property type="entry name" value="ABC1_TM_dom"/>
</dbReference>
<reference evidence="10 11" key="1">
    <citation type="submission" date="2020-03" db="EMBL/GenBank/DDBJ databases">
        <title>Leucobacter sp. nov., isolated from beetles.</title>
        <authorList>
            <person name="Hyun D.-W."/>
            <person name="Bae J.-W."/>
        </authorList>
    </citation>
    <scope>NUCLEOTIDE SEQUENCE [LARGE SCALE GENOMIC DNA]</scope>
    <source>
        <strain evidence="10 11">HDW9B</strain>
    </source>
</reference>
<dbReference type="SUPFAM" id="SSF90123">
    <property type="entry name" value="ABC transporter transmembrane region"/>
    <property type="match status" value="1"/>
</dbReference>
<dbReference type="AlphaFoldDB" id="A0A6G8FJV8"/>
<accession>A0A6G8FJV8</accession>
<feature type="transmembrane region" description="Helical" evidence="7">
    <location>
        <begin position="174"/>
        <end position="193"/>
    </location>
</feature>
<proteinExistence type="predicted"/>
<feature type="transmembrane region" description="Helical" evidence="7">
    <location>
        <begin position="252"/>
        <end position="272"/>
    </location>
</feature>
<evidence type="ECO:0000256" key="1">
    <source>
        <dbReference type="ARBA" id="ARBA00004651"/>
    </source>
</evidence>
<keyword evidence="2 7" id="KW-0812">Transmembrane</keyword>
<dbReference type="NCBIfam" id="TIGR02857">
    <property type="entry name" value="CydD"/>
    <property type="match status" value="1"/>
</dbReference>
<evidence type="ECO:0000256" key="7">
    <source>
        <dbReference type="SAM" id="Phobius"/>
    </source>
</evidence>
<keyword evidence="11" id="KW-1185">Reference proteome</keyword>
<dbReference type="Pfam" id="PF00664">
    <property type="entry name" value="ABC_membrane"/>
    <property type="match status" value="1"/>
</dbReference>
<sequence>MKPLDPRLLRYARAARGVFVLGALFGLLRTLAIIAWCWSLAQMIAAAVLPIIGMPTGLVSDGSFALTDLSWLALVAVAALFLRSLASWGTDVVAARGAVKVKQQLRGAALDALDVGSPERGDGKSDAELTTSLGRGLDALDGYFSGYVPQLILTVIATPLLVLSVFLADPVSAITVLIVFPVIPLFMIMIGMATQAVQDRQWAQLQHLSASFLDVVSGLSTLKIFGREQRQSERIARETDEYRSRTMKVLRVTFLSGFVLDLAGTFSIALVAVTVGTRLVSGDFPLALGLFVLLLLPEVFIPIRQVGAAFHASTEGLSASAEVFEIIEGSADAGWIVDGYEARGERSPLGFAGVEITRNGRSIMEPVSFEVAPGELVVLAGPSGSGKSTLLSALLGFVNQSAGTVYRPYEVAWVGQRAGLLQGTVASNVALGDPEPDAEMIDRALVAAALPGLAQNTVLGASGAGLSGGQAQRVSIARCLYRAWRYDVGAVLLDEPTSALDAASEAAICAALRAEANAGRAVLVVSHRPGVLEAADRVVRVAGAAYSESPAAETEVTA</sequence>
<dbReference type="Gene3D" id="3.40.50.300">
    <property type="entry name" value="P-loop containing nucleotide triphosphate hydrolases"/>
    <property type="match status" value="1"/>
</dbReference>
<gene>
    <name evidence="10" type="primary">cydD</name>
    <name evidence="10" type="ORF">G7067_09965</name>
</gene>
<name>A0A6G8FJV8_9MICO</name>
<protein>
    <submittedName>
        <fullName evidence="10">Thiol reductant ABC exporter subunit CydD</fullName>
    </submittedName>
</protein>
<dbReference type="InterPro" id="IPR027417">
    <property type="entry name" value="P-loop_NTPase"/>
</dbReference>
<dbReference type="PROSITE" id="PS50929">
    <property type="entry name" value="ABC_TM1F"/>
    <property type="match status" value="1"/>
</dbReference>
<feature type="transmembrane region" description="Helical" evidence="7">
    <location>
        <begin position="64"/>
        <end position="82"/>
    </location>
</feature>
<dbReference type="SUPFAM" id="SSF52540">
    <property type="entry name" value="P-loop containing nucleoside triphosphate hydrolases"/>
    <property type="match status" value="1"/>
</dbReference>
<evidence type="ECO:0000313" key="11">
    <source>
        <dbReference type="Proteomes" id="UP000501387"/>
    </source>
</evidence>
<dbReference type="PANTHER" id="PTHR24221:SF590">
    <property type="entry name" value="COMPONENT LINKED WITH THE ASSEMBLY OF CYTOCHROME' TRANSPORT TRANSMEMBRANE ATP-BINDING PROTEIN ABC TRANSPORTER CYDD-RELATED"/>
    <property type="match status" value="1"/>
</dbReference>
<dbReference type="PANTHER" id="PTHR24221">
    <property type="entry name" value="ATP-BINDING CASSETTE SUB-FAMILY B"/>
    <property type="match status" value="1"/>
</dbReference>
<feature type="domain" description="ABC transporter" evidence="8">
    <location>
        <begin position="349"/>
        <end position="556"/>
    </location>
</feature>
<dbReference type="GO" id="GO:0042883">
    <property type="term" value="P:cysteine transport"/>
    <property type="evidence" value="ECO:0007669"/>
    <property type="project" value="InterPro"/>
</dbReference>
<dbReference type="CDD" id="cd18584">
    <property type="entry name" value="ABC_6TM_AarD_CydD"/>
    <property type="match status" value="1"/>
</dbReference>
<dbReference type="EMBL" id="CP049934">
    <property type="protein sequence ID" value="QIM16655.1"/>
    <property type="molecule type" value="Genomic_DNA"/>
</dbReference>
<evidence type="ECO:0000313" key="10">
    <source>
        <dbReference type="EMBL" id="QIM16655.1"/>
    </source>
</evidence>
<keyword evidence="6 7" id="KW-0472">Membrane</keyword>
<dbReference type="InterPro" id="IPR036640">
    <property type="entry name" value="ABC1_TM_sf"/>
</dbReference>
<evidence type="ECO:0000259" key="8">
    <source>
        <dbReference type="PROSITE" id="PS50893"/>
    </source>
</evidence>
<dbReference type="GO" id="GO:0005886">
    <property type="term" value="C:plasma membrane"/>
    <property type="evidence" value="ECO:0007669"/>
    <property type="project" value="UniProtKB-SubCell"/>
</dbReference>
<dbReference type="KEGG" id="lins:G7067_09965"/>
<feature type="transmembrane region" description="Helical" evidence="7">
    <location>
        <begin position="20"/>
        <end position="52"/>
    </location>
</feature>
<comment type="subcellular location">
    <subcellularLocation>
        <location evidence="1">Cell membrane</location>
        <topology evidence="1">Multi-pass membrane protein</topology>
    </subcellularLocation>
</comment>
<dbReference type="Gene3D" id="1.20.1560.10">
    <property type="entry name" value="ABC transporter type 1, transmembrane domain"/>
    <property type="match status" value="1"/>
</dbReference>
<evidence type="ECO:0000256" key="5">
    <source>
        <dbReference type="ARBA" id="ARBA00022989"/>
    </source>
</evidence>
<dbReference type="GO" id="GO:0016887">
    <property type="term" value="F:ATP hydrolysis activity"/>
    <property type="evidence" value="ECO:0007669"/>
    <property type="project" value="InterPro"/>
</dbReference>
<feature type="transmembrane region" description="Helical" evidence="7">
    <location>
        <begin position="147"/>
        <end position="167"/>
    </location>
</feature>
<feature type="domain" description="ABC transmembrane type-1" evidence="9">
    <location>
        <begin position="20"/>
        <end position="315"/>
    </location>
</feature>
<dbReference type="PROSITE" id="PS50893">
    <property type="entry name" value="ABC_TRANSPORTER_2"/>
    <property type="match status" value="1"/>
</dbReference>
<dbReference type="Proteomes" id="UP000501387">
    <property type="component" value="Chromosome"/>
</dbReference>
<organism evidence="10 11">
    <name type="scientific">Leucobacter insecticola</name>
    <dbReference type="NCBI Taxonomy" id="2714934"/>
    <lineage>
        <taxon>Bacteria</taxon>
        <taxon>Bacillati</taxon>
        <taxon>Actinomycetota</taxon>
        <taxon>Actinomycetes</taxon>
        <taxon>Micrococcales</taxon>
        <taxon>Microbacteriaceae</taxon>
        <taxon>Leucobacter</taxon>
    </lineage>
</organism>
<keyword evidence="3" id="KW-0547">Nucleotide-binding</keyword>